<dbReference type="GO" id="GO:0017168">
    <property type="term" value="F:5-oxoprolinase (ATP-hydrolyzing) activity"/>
    <property type="evidence" value="ECO:0007669"/>
    <property type="project" value="UniProtKB-EC"/>
</dbReference>
<comment type="similarity">
    <text evidence="1">Belongs to the oxoprolinase family.</text>
</comment>
<keyword evidence="6" id="KW-0378">Hydrolase</keyword>
<protein>
    <submittedName>
        <fullName evidence="6">5-oxoprolinase (ATP-hydrolyzing)</fullName>
        <ecNumber evidence="6">3.5.2.9</ecNumber>
    </submittedName>
</protein>
<dbReference type="AlphaFoldDB" id="A0A840AV03"/>
<accession>A0A840AV03</accession>
<feature type="domain" description="Hydantoinase/oxoprolinase N-terminal" evidence="4">
    <location>
        <begin position="8"/>
        <end position="182"/>
    </location>
</feature>
<evidence type="ECO:0000313" key="6">
    <source>
        <dbReference type="EMBL" id="MBB3942149.1"/>
    </source>
</evidence>
<evidence type="ECO:0000259" key="4">
    <source>
        <dbReference type="Pfam" id="PF05378"/>
    </source>
</evidence>
<evidence type="ECO:0000313" key="7">
    <source>
        <dbReference type="Proteomes" id="UP000581447"/>
    </source>
</evidence>
<dbReference type="Proteomes" id="UP000581447">
    <property type="component" value="Unassembled WGS sequence"/>
</dbReference>
<dbReference type="InterPro" id="IPR002821">
    <property type="entry name" value="Hydantoinase_A"/>
</dbReference>
<dbReference type="Pfam" id="PF01968">
    <property type="entry name" value="Hydantoinase_A"/>
    <property type="match status" value="1"/>
</dbReference>
<dbReference type="PANTHER" id="PTHR11365:SF23">
    <property type="entry name" value="HYPOTHETICAL 5-OXOPROLINASE (EUROFUNG)-RELATED"/>
    <property type="match status" value="1"/>
</dbReference>
<gene>
    <name evidence="6" type="ORF">GGR91_000371</name>
</gene>
<dbReference type="PANTHER" id="PTHR11365">
    <property type="entry name" value="5-OXOPROLINASE RELATED"/>
    <property type="match status" value="1"/>
</dbReference>
<evidence type="ECO:0000259" key="2">
    <source>
        <dbReference type="Pfam" id="PF01968"/>
    </source>
</evidence>
<feature type="domain" description="Hydantoinase A/oxoprolinase" evidence="2">
    <location>
        <begin position="202"/>
        <end position="490"/>
    </location>
</feature>
<feature type="domain" description="Hydantoinase B/oxoprolinase" evidence="3">
    <location>
        <begin position="683"/>
        <end position="1195"/>
    </location>
</feature>
<proteinExistence type="inferred from homology"/>
<dbReference type="EMBL" id="JACIEA010000001">
    <property type="protein sequence ID" value="MBB3942149.1"/>
    <property type="molecule type" value="Genomic_DNA"/>
</dbReference>
<dbReference type="EC" id="3.5.2.9" evidence="6"/>
<dbReference type="InterPro" id="IPR049517">
    <property type="entry name" value="ACX-like_C"/>
</dbReference>
<organism evidence="6 7">
    <name type="scientific">Sphingorhabdus rigui</name>
    <dbReference type="NCBI Taxonomy" id="1282858"/>
    <lineage>
        <taxon>Bacteria</taxon>
        <taxon>Pseudomonadati</taxon>
        <taxon>Pseudomonadota</taxon>
        <taxon>Alphaproteobacteria</taxon>
        <taxon>Sphingomonadales</taxon>
        <taxon>Sphingomonadaceae</taxon>
        <taxon>Sphingorhabdus</taxon>
    </lineage>
</organism>
<dbReference type="RefSeq" id="WP_183939502.1">
    <property type="nucleotide sequence ID" value="NZ_BAABBG010000001.1"/>
</dbReference>
<dbReference type="InterPro" id="IPR003692">
    <property type="entry name" value="Hydantoinase_B"/>
</dbReference>
<dbReference type="InterPro" id="IPR008040">
    <property type="entry name" value="Hydant_A_N"/>
</dbReference>
<dbReference type="GO" id="GO:0005829">
    <property type="term" value="C:cytosol"/>
    <property type="evidence" value="ECO:0007669"/>
    <property type="project" value="TreeGrafter"/>
</dbReference>
<evidence type="ECO:0000259" key="3">
    <source>
        <dbReference type="Pfam" id="PF02538"/>
    </source>
</evidence>
<keyword evidence="7" id="KW-1185">Reference proteome</keyword>
<comment type="caution">
    <text evidence="6">The sequence shown here is derived from an EMBL/GenBank/DDBJ whole genome shotgun (WGS) entry which is preliminary data.</text>
</comment>
<sequence length="1203" mass="127374">MDSHNWQFWVDRGGTFTDVIGRSPDGAIETVKLLSENPEQYRDAAIAAVRMITGISDGPLPPVEMRIGTTVATNALLEHKGEPTCLAITRGFGDALRIGYQERPKLFVRHIALPEPLHGKVIEIDERINAKGDVLTPLDEDAARTGLQAAYDAGYRALAIVLMHGYLYSQHEQRLAQIAAEIGFPQISVSHVIAPLIKLVGRGDTTLVDAYLSPVLRQYVEQLKADAGGNISALFMQSNGGLTSSESFRGKDAILSGPAGGIVGMAKTAAQAGITDIIGFDMGGTSTDVSHYAGHYERESETMVAGVRIRAPMMRIHTVAAGGGSICMFDGARFQVGPHSAGAVPGPACYRRGGPLTVTDCNVMLGKIVPAHFPNIFGPDGNQPLDADVVRDKFEALVVDVAAATGKQMSAEEIAEGFVAIAVANMANAIKKISIERGHDVTRYTLACFGGAGGQHACLVADALGMDRVMIHPLAGVLSAYGMGLADRRAIRERTFGGALEQATLGPIVQSLSAEAEAELRAQGVDGDIRSEATVHIRYVGTDSSIEIAFGDVAAMQAAFEARHSSQFGFVSDKALVVEMVRVEAIHASAFDADIHFARSAGSNLPIRNVSCFMAGAHHDAPLYDRSALSAGFSAMGPAIIIDPVSTTIVEPGWKVAVDAIGNLMLSRSTARTAGGVVGTEVDPVRLEIMGGLFMAIAEEMGAALQHSASSVNIRERLDFSCALFDARGNLVANAPHMPVHLGSMGESVRTILSRRGDKADGRGICAGDVYALNAPYDGGTHLPDITVIMPVFVADDDGSPTYFVAARGHHADIGGITPGSMPPNSRSVNEEGVLIDNMLIVESGQFRDMEVRNLLASGTWPSRNIEQNIADLKAQIAACTKGASELVRISNDYGADVVCAYMHHVQDHAEEAVRRLILRLSDGHFRYAMDNDAVVEVRVSVDHQARTATIDFTGTSAQLPDNFNAPVSVVRAAVLYVVRTLIDDNIPMNEGCLKPITIIAPEGTLVHPHYPAAVVAGNVETSQVITDAVFGALGVMAGAQGTMNNFTFGNATYQYYETIAGGSGAGPDFDGASVVQTHMTNSRLTDPEILETRFPVLLEEFSVRAGSGGRGSHHGGDGAVRRVRFLEPMTAGILSNRRKVPPFGLAGGEHGMRGINRVQRADGSVEIFGATATVEMDVGDVFEIETPGGGGYGKAQAKGDID</sequence>
<dbReference type="Pfam" id="PF05378">
    <property type="entry name" value="Hydant_A_N"/>
    <property type="match status" value="1"/>
</dbReference>
<evidence type="ECO:0000256" key="1">
    <source>
        <dbReference type="ARBA" id="ARBA00010403"/>
    </source>
</evidence>
<feature type="domain" description="Acetophenone carboxylase-like C-terminal" evidence="5">
    <location>
        <begin position="612"/>
        <end position="660"/>
    </location>
</feature>
<dbReference type="InterPro" id="IPR045079">
    <property type="entry name" value="Oxoprolinase-like"/>
</dbReference>
<reference evidence="6 7" key="1">
    <citation type="submission" date="2020-08" db="EMBL/GenBank/DDBJ databases">
        <title>Genomic Encyclopedia of Type Strains, Phase IV (KMG-IV): sequencing the most valuable type-strain genomes for metagenomic binning, comparative biology and taxonomic classification.</title>
        <authorList>
            <person name="Goeker M."/>
        </authorList>
    </citation>
    <scope>NUCLEOTIDE SEQUENCE [LARGE SCALE GENOMIC DNA]</scope>
    <source>
        <strain evidence="6 7">DSM 29050</strain>
    </source>
</reference>
<dbReference type="Pfam" id="PF02538">
    <property type="entry name" value="Hydantoinase_B"/>
    <property type="match status" value="1"/>
</dbReference>
<dbReference type="Pfam" id="PF19278">
    <property type="entry name" value="Hydant_A_C"/>
    <property type="match status" value="1"/>
</dbReference>
<name>A0A840AV03_9SPHN</name>
<dbReference type="GO" id="GO:0006749">
    <property type="term" value="P:glutathione metabolic process"/>
    <property type="evidence" value="ECO:0007669"/>
    <property type="project" value="TreeGrafter"/>
</dbReference>
<evidence type="ECO:0000259" key="5">
    <source>
        <dbReference type="Pfam" id="PF19278"/>
    </source>
</evidence>